<dbReference type="GO" id="GO:0003959">
    <property type="term" value="F:NADPH dehydrogenase activity"/>
    <property type="evidence" value="ECO:0007669"/>
    <property type="project" value="InterPro"/>
</dbReference>
<dbReference type="CDD" id="cd02932">
    <property type="entry name" value="OYE_YqiM_FMN"/>
    <property type="match status" value="1"/>
</dbReference>
<accession>A0A0C2XYE8</accession>
<keyword evidence="5" id="KW-0560">Oxidoreductase</keyword>
<dbReference type="PANTHER" id="PTHR43303:SF4">
    <property type="entry name" value="NADPH DEHYDROGENASE C23G7.10C-RELATED"/>
    <property type="match status" value="1"/>
</dbReference>
<keyword evidence="8" id="KW-1185">Reference proteome</keyword>
<dbReference type="PANTHER" id="PTHR43303">
    <property type="entry name" value="NADPH DEHYDROGENASE C23G7.10C-RELATED"/>
    <property type="match status" value="1"/>
</dbReference>
<evidence type="ECO:0000256" key="1">
    <source>
        <dbReference type="ARBA" id="ARBA00001917"/>
    </source>
</evidence>
<protein>
    <recommendedName>
        <fullName evidence="6">NADH:flavin oxidoreductase/NADH oxidase N-terminal domain-containing protein</fullName>
    </recommendedName>
</protein>
<dbReference type="InterPro" id="IPR044152">
    <property type="entry name" value="YqjM-like"/>
</dbReference>
<dbReference type="GO" id="GO:0010181">
    <property type="term" value="F:FMN binding"/>
    <property type="evidence" value="ECO:0007669"/>
    <property type="project" value="InterPro"/>
</dbReference>
<gene>
    <name evidence="7" type="ORF">M408DRAFT_13613</name>
</gene>
<dbReference type="AlphaFoldDB" id="A0A0C2XYE8"/>
<dbReference type="Pfam" id="PF00724">
    <property type="entry name" value="Oxidored_FMN"/>
    <property type="match status" value="1"/>
</dbReference>
<dbReference type="Gene3D" id="3.20.20.70">
    <property type="entry name" value="Aldolase class I"/>
    <property type="match status" value="1"/>
</dbReference>
<reference evidence="8" key="2">
    <citation type="submission" date="2015-01" db="EMBL/GenBank/DDBJ databases">
        <title>Evolutionary Origins and Diversification of the Mycorrhizal Mutualists.</title>
        <authorList>
            <consortium name="DOE Joint Genome Institute"/>
            <consortium name="Mycorrhizal Genomics Consortium"/>
            <person name="Kohler A."/>
            <person name="Kuo A."/>
            <person name="Nagy L.G."/>
            <person name="Floudas D."/>
            <person name="Copeland A."/>
            <person name="Barry K.W."/>
            <person name="Cichocki N."/>
            <person name="Veneault-Fourrey C."/>
            <person name="LaButti K."/>
            <person name="Lindquist E.A."/>
            <person name="Lipzen A."/>
            <person name="Lundell T."/>
            <person name="Morin E."/>
            <person name="Murat C."/>
            <person name="Riley R."/>
            <person name="Ohm R."/>
            <person name="Sun H."/>
            <person name="Tunlid A."/>
            <person name="Henrissat B."/>
            <person name="Grigoriev I.V."/>
            <person name="Hibbett D.S."/>
            <person name="Martin F."/>
        </authorList>
    </citation>
    <scope>NUCLEOTIDE SEQUENCE [LARGE SCALE GENOMIC DNA]</scope>
    <source>
        <strain evidence="8">MAFF 305830</strain>
    </source>
</reference>
<dbReference type="STRING" id="933852.A0A0C2XYE8"/>
<sequence length="416" mass="45773">MSKGIYKTVPDADFFVSLNEPAIGTALHLKDSTPKLFQPLTIRNTTFKNRIWVAPMCQYSSKDGKATDWHLVHLGGFATRGAGAITVEATAVLPEGRISPEDMGLWSDEHIAPLKRIVDFVHTQGTLIGIQLAHAGRKASTYAPWVSNDHEGHMLVENHTVPEELGGWPEKVMAPSAIPWSAHYPNPKAMTLEQIQEVKEAFVAATHRAKAIGFDFIEIHGAHGYLMNEFMSPASNHRDDQYGGSLENRMRLPLEIVKAVRAAWTGPLFCRISATEWGQDTLGPEKDEQGNWKWWGSEQSVILAGHLKEAGIDLLDVSSGGNLVGQGIPIGPGYQVPYAVEIKTAHPDLLVGSVGLITSPTQAESILQVQKVDVVYLARELLRRVDFPLIAADELGVPVKPANQYQLAWRRMLHKA</sequence>
<keyword evidence="2" id="KW-0285">Flavoprotein</keyword>
<evidence type="ECO:0000256" key="4">
    <source>
        <dbReference type="ARBA" id="ARBA00022857"/>
    </source>
</evidence>
<organism evidence="7 8">
    <name type="scientific">Serendipita vermifera MAFF 305830</name>
    <dbReference type="NCBI Taxonomy" id="933852"/>
    <lineage>
        <taxon>Eukaryota</taxon>
        <taxon>Fungi</taxon>
        <taxon>Dikarya</taxon>
        <taxon>Basidiomycota</taxon>
        <taxon>Agaricomycotina</taxon>
        <taxon>Agaricomycetes</taxon>
        <taxon>Sebacinales</taxon>
        <taxon>Serendipitaceae</taxon>
        <taxon>Serendipita</taxon>
    </lineage>
</organism>
<evidence type="ECO:0000256" key="3">
    <source>
        <dbReference type="ARBA" id="ARBA00022643"/>
    </source>
</evidence>
<name>A0A0C2XYE8_SERVB</name>
<keyword evidence="3" id="KW-0288">FMN</keyword>
<comment type="cofactor">
    <cofactor evidence="1">
        <name>FMN</name>
        <dbReference type="ChEBI" id="CHEBI:58210"/>
    </cofactor>
</comment>
<evidence type="ECO:0000313" key="8">
    <source>
        <dbReference type="Proteomes" id="UP000054097"/>
    </source>
</evidence>
<proteinExistence type="predicted"/>
<evidence type="ECO:0000313" key="7">
    <source>
        <dbReference type="EMBL" id="KIM33887.1"/>
    </source>
</evidence>
<keyword evidence="4" id="KW-0521">NADP</keyword>
<evidence type="ECO:0000256" key="5">
    <source>
        <dbReference type="ARBA" id="ARBA00023002"/>
    </source>
</evidence>
<dbReference type="OrthoDB" id="72788at2759"/>
<dbReference type="GO" id="GO:0050661">
    <property type="term" value="F:NADP binding"/>
    <property type="evidence" value="ECO:0007669"/>
    <property type="project" value="InterPro"/>
</dbReference>
<feature type="domain" description="NADH:flavin oxidoreductase/NADH oxidase N-terminal" evidence="6">
    <location>
        <begin position="35"/>
        <end position="389"/>
    </location>
</feature>
<dbReference type="EMBL" id="KN824277">
    <property type="protein sequence ID" value="KIM33887.1"/>
    <property type="molecule type" value="Genomic_DNA"/>
</dbReference>
<dbReference type="HOGENOM" id="CLU_012153_2_0_1"/>
<evidence type="ECO:0000256" key="2">
    <source>
        <dbReference type="ARBA" id="ARBA00022630"/>
    </source>
</evidence>
<dbReference type="InterPro" id="IPR001155">
    <property type="entry name" value="OxRdtase_FMN_N"/>
</dbReference>
<evidence type="ECO:0000259" key="6">
    <source>
        <dbReference type="Pfam" id="PF00724"/>
    </source>
</evidence>
<dbReference type="Proteomes" id="UP000054097">
    <property type="component" value="Unassembled WGS sequence"/>
</dbReference>
<dbReference type="SUPFAM" id="SSF51395">
    <property type="entry name" value="FMN-linked oxidoreductases"/>
    <property type="match status" value="1"/>
</dbReference>
<reference evidence="7 8" key="1">
    <citation type="submission" date="2014-04" db="EMBL/GenBank/DDBJ databases">
        <authorList>
            <consortium name="DOE Joint Genome Institute"/>
            <person name="Kuo A."/>
            <person name="Zuccaro A."/>
            <person name="Kohler A."/>
            <person name="Nagy L.G."/>
            <person name="Floudas D."/>
            <person name="Copeland A."/>
            <person name="Barry K.W."/>
            <person name="Cichocki N."/>
            <person name="Veneault-Fourrey C."/>
            <person name="LaButti K."/>
            <person name="Lindquist E.A."/>
            <person name="Lipzen A."/>
            <person name="Lundell T."/>
            <person name="Morin E."/>
            <person name="Murat C."/>
            <person name="Sun H."/>
            <person name="Tunlid A."/>
            <person name="Henrissat B."/>
            <person name="Grigoriev I.V."/>
            <person name="Hibbett D.S."/>
            <person name="Martin F."/>
            <person name="Nordberg H.P."/>
            <person name="Cantor M.N."/>
            <person name="Hua S.X."/>
        </authorList>
    </citation>
    <scope>NUCLEOTIDE SEQUENCE [LARGE SCALE GENOMIC DNA]</scope>
    <source>
        <strain evidence="7 8">MAFF 305830</strain>
    </source>
</reference>
<dbReference type="InterPro" id="IPR013785">
    <property type="entry name" value="Aldolase_TIM"/>
</dbReference>